<dbReference type="EMBL" id="CAKKMG010000054">
    <property type="protein sequence ID" value="CAH0261449.1"/>
    <property type="molecule type" value="Genomic_DNA"/>
</dbReference>
<sequence length="39" mass="4663">MKKAKEYTSAQLRGINKERKASDNNIFYNKFPVYTKDHQ</sequence>
<evidence type="ECO:0000313" key="1">
    <source>
        <dbReference type="EMBL" id="CAH0261449.1"/>
    </source>
</evidence>
<evidence type="ECO:0000313" key="3">
    <source>
        <dbReference type="Proteomes" id="UP000182110"/>
    </source>
</evidence>
<dbReference type="AlphaFoldDB" id="A0A9W4KYD8"/>
<gene>
    <name evidence="2" type="ORF">BN1180_02693</name>
    <name evidence="1" type="ORF">SRABI133_03400</name>
</gene>
<dbReference type="EMBL" id="CCXW01000001">
    <property type="protein sequence ID" value="CEG32532.1"/>
    <property type="molecule type" value="Genomic_DNA"/>
</dbReference>
<dbReference type="Proteomes" id="UP000789326">
    <property type="component" value="Unassembled WGS sequence"/>
</dbReference>
<comment type="caution">
    <text evidence="1">The sequence shown here is derived from an EMBL/GenBank/DDBJ whole genome shotgun (WGS) entry which is preliminary data.</text>
</comment>
<reference evidence="2" key="2">
    <citation type="submission" date="2014-10" db="EMBL/GenBank/DDBJ databases">
        <authorList>
            <person name="Urmite Genomes"/>
        </authorList>
    </citation>
    <scope>NUCLEOTIDE SEQUENCE</scope>
    <source>
        <strain evidence="2">P558</strain>
    </source>
</reference>
<reference evidence="1" key="3">
    <citation type="submission" date="2021-11" db="EMBL/GenBank/DDBJ databases">
        <authorList>
            <person name="Bulgarelli D."/>
        </authorList>
    </citation>
    <scope>NUCLEOTIDE SEQUENCE</scope>
    <source>
        <strain evidence="1">Bi133</strain>
    </source>
</reference>
<organism evidence="1 4">
    <name type="scientific">Peribacillus simplex</name>
    <dbReference type="NCBI Taxonomy" id="1478"/>
    <lineage>
        <taxon>Bacteria</taxon>
        <taxon>Bacillati</taxon>
        <taxon>Bacillota</taxon>
        <taxon>Bacilli</taxon>
        <taxon>Bacillales</taxon>
        <taxon>Bacillaceae</taxon>
        <taxon>Peribacillus</taxon>
    </lineage>
</organism>
<evidence type="ECO:0000313" key="2">
    <source>
        <dbReference type="EMBL" id="CEG32532.1"/>
    </source>
</evidence>
<reference evidence="2 3" key="1">
    <citation type="journal article" date="2014" name="Genome Announc.">
        <title>Genome Sequence of Bacillus simplex Strain P558, Isolated from a Human Fecal Sample.</title>
        <authorList>
            <person name="Croce O."/>
            <person name="Hugon P."/>
            <person name="Lagier J.C."/>
            <person name="Bibi F."/>
            <person name="Robert C."/>
            <person name="Azhar E.I."/>
            <person name="Raoult D."/>
            <person name="Fournier P.E."/>
        </authorList>
    </citation>
    <scope>NUCLEOTIDE SEQUENCE [LARGE SCALE GENOMIC DNA]</scope>
    <source>
        <strain evidence="2 3">P558</strain>
    </source>
</reference>
<name>A0A9W4KYD8_9BACI</name>
<protein>
    <submittedName>
        <fullName evidence="1">Uncharacterized protein</fullName>
    </submittedName>
</protein>
<evidence type="ECO:0000313" key="4">
    <source>
        <dbReference type="Proteomes" id="UP000789326"/>
    </source>
</evidence>
<accession>A0A9W4KYD8</accession>
<dbReference type="Proteomes" id="UP000182110">
    <property type="component" value="Unassembled WGS sequence"/>
</dbReference>
<proteinExistence type="predicted"/>
<keyword evidence="3" id="KW-1185">Reference proteome</keyword>